<feature type="transmembrane region" description="Helical" evidence="1">
    <location>
        <begin position="42"/>
        <end position="63"/>
    </location>
</feature>
<evidence type="ECO:0000313" key="2">
    <source>
        <dbReference type="EMBL" id="KAH8696491.1"/>
    </source>
</evidence>
<keyword evidence="1" id="KW-1133">Transmembrane helix</keyword>
<dbReference type="EMBL" id="JAJTJA010000007">
    <property type="protein sequence ID" value="KAH8696491.1"/>
    <property type="molecule type" value="Genomic_DNA"/>
</dbReference>
<sequence>MKFGAPKMANYRYSRLKNDLNENELQQTSAGPTTNCKDDYCIRVLICCGILLVFIVALLVLYCKGETHSVYHLFCEMGLGYSQCSKP</sequence>
<keyword evidence="1" id="KW-0472">Membrane</keyword>
<comment type="caution">
    <text evidence="2">The sequence shown here is derived from an EMBL/GenBank/DDBJ whole genome shotgun (WGS) entry which is preliminary data.</text>
</comment>
<protein>
    <submittedName>
        <fullName evidence="2">Uncharacterized protein</fullName>
    </submittedName>
</protein>
<dbReference type="GeneID" id="70246679"/>
<evidence type="ECO:0000313" key="3">
    <source>
        <dbReference type="Proteomes" id="UP001201262"/>
    </source>
</evidence>
<organism evidence="2 3">
    <name type="scientific">Talaromyces proteolyticus</name>
    <dbReference type="NCBI Taxonomy" id="1131652"/>
    <lineage>
        <taxon>Eukaryota</taxon>
        <taxon>Fungi</taxon>
        <taxon>Dikarya</taxon>
        <taxon>Ascomycota</taxon>
        <taxon>Pezizomycotina</taxon>
        <taxon>Eurotiomycetes</taxon>
        <taxon>Eurotiomycetidae</taxon>
        <taxon>Eurotiales</taxon>
        <taxon>Trichocomaceae</taxon>
        <taxon>Talaromyces</taxon>
        <taxon>Talaromyces sect. Bacilispori</taxon>
    </lineage>
</organism>
<keyword evidence="3" id="KW-1185">Reference proteome</keyword>
<dbReference type="AlphaFoldDB" id="A0AAD4KTX6"/>
<proteinExistence type="predicted"/>
<name>A0AAD4KTX6_9EURO</name>
<dbReference type="RefSeq" id="XP_046071427.1">
    <property type="nucleotide sequence ID" value="XM_046216392.1"/>
</dbReference>
<accession>A0AAD4KTX6</accession>
<evidence type="ECO:0000256" key="1">
    <source>
        <dbReference type="SAM" id="Phobius"/>
    </source>
</evidence>
<reference evidence="2" key="1">
    <citation type="submission" date="2021-12" db="EMBL/GenBank/DDBJ databases">
        <title>Convergent genome expansion in fungi linked to evolution of root-endophyte symbiosis.</title>
        <authorList>
            <consortium name="DOE Joint Genome Institute"/>
            <person name="Ke Y.-H."/>
            <person name="Bonito G."/>
            <person name="Liao H.-L."/>
            <person name="Looney B."/>
            <person name="Rojas-Flechas A."/>
            <person name="Nash J."/>
            <person name="Hameed K."/>
            <person name="Schadt C."/>
            <person name="Martin F."/>
            <person name="Crous P.W."/>
            <person name="Miettinen O."/>
            <person name="Magnuson J.K."/>
            <person name="Labbe J."/>
            <person name="Jacobson D."/>
            <person name="Doktycz M.J."/>
            <person name="Veneault-Fourrey C."/>
            <person name="Kuo A."/>
            <person name="Mondo S."/>
            <person name="Calhoun S."/>
            <person name="Riley R."/>
            <person name="Ohm R."/>
            <person name="LaButti K."/>
            <person name="Andreopoulos B."/>
            <person name="Pangilinan J."/>
            <person name="Nolan M."/>
            <person name="Tritt A."/>
            <person name="Clum A."/>
            <person name="Lipzen A."/>
            <person name="Daum C."/>
            <person name="Barry K."/>
            <person name="Grigoriev I.V."/>
            <person name="Vilgalys R."/>
        </authorList>
    </citation>
    <scope>NUCLEOTIDE SEQUENCE</scope>
    <source>
        <strain evidence="2">PMI_201</strain>
    </source>
</reference>
<gene>
    <name evidence="2" type="ORF">BGW36DRAFT_381101</name>
</gene>
<dbReference type="Proteomes" id="UP001201262">
    <property type="component" value="Unassembled WGS sequence"/>
</dbReference>
<keyword evidence="1" id="KW-0812">Transmembrane</keyword>